<accession>A0A5B8M2V0</accession>
<sequence length="125" mass="13325">MTHLLFSYGTLRLEGVQRATFGRRMPMRAATLTGYVLDTVAITDPHVVAVSGSAEHPFARETGDPRDMVDGAVLELTDDDLLAADDYEVEDYTRVAVTLASGETAWLYVDAASIVANGSSAGAES</sequence>
<dbReference type="Pfam" id="PF06094">
    <property type="entry name" value="GGACT"/>
    <property type="match status" value="1"/>
</dbReference>
<evidence type="ECO:0000259" key="1">
    <source>
        <dbReference type="Pfam" id="PF06094"/>
    </source>
</evidence>
<protein>
    <submittedName>
        <fullName evidence="2">Gamma-glutamylcyclotransferase</fullName>
    </submittedName>
</protein>
<dbReference type="KEGG" id="huw:FPZ11_04010"/>
<dbReference type="RefSeq" id="WP_146318572.1">
    <property type="nucleotide sequence ID" value="NZ_CP042305.1"/>
</dbReference>
<reference evidence="2 3" key="1">
    <citation type="submission" date="2019-07" db="EMBL/GenBank/DDBJ databases">
        <title>Full genome sequence of Humibacter sp. WJ7-1.</title>
        <authorList>
            <person name="Im W.-T."/>
        </authorList>
    </citation>
    <scope>NUCLEOTIDE SEQUENCE [LARGE SCALE GENOMIC DNA]</scope>
    <source>
        <strain evidence="2 3">WJ7-1</strain>
    </source>
</reference>
<keyword evidence="3" id="KW-1185">Reference proteome</keyword>
<dbReference type="SUPFAM" id="SSF110857">
    <property type="entry name" value="Gamma-glutamyl cyclotransferase-like"/>
    <property type="match status" value="1"/>
</dbReference>
<feature type="domain" description="Gamma-glutamylcyclotransferase AIG2-like" evidence="1">
    <location>
        <begin position="5"/>
        <end position="109"/>
    </location>
</feature>
<evidence type="ECO:0000313" key="2">
    <source>
        <dbReference type="EMBL" id="QDZ14052.1"/>
    </source>
</evidence>
<dbReference type="CDD" id="cd06661">
    <property type="entry name" value="GGCT_like"/>
    <property type="match status" value="1"/>
</dbReference>
<keyword evidence="2" id="KW-0808">Transferase</keyword>
<dbReference type="Proteomes" id="UP000320216">
    <property type="component" value="Chromosome"/>
</dbReference>
<dbReference type="InterPro" id="IPR013024">
    <property type="entry name" value="GGCT-like"/>
</dbReference>
<evidence type="ECO:0000313" key="3">
    <source>
        <dbReference type="Proteomes" id="UP000320216"/>
    </source>
</evidence>
<name>A0A5B8M2V0_9MICO</name>
<dbReference type="Gene3D" id="3.10.490.10">
    <property type="entry name" value="Gamma-glutamyl cyclotransferase-like"/>
    <property type="match status" value="1"/>
</dbReference>
<proteinExistence type="predicted"/>
<dbReference type="InterPro" id="IPR009288">
    <property type="entry name" value="AIG2-like_dom"/>
</dbReference>
<dbReference type="OrthoDB" id="9798388at2"/>
<organism evidence="2 3">
    <name type="scientific">Humibacter ginsenosidimutans</name>
    <dbReference type="NCBI Taxonomy" id="2599293"/>
    <lineage>
        <taxon>Bacteria</taxon>
        <taxon>Bacillati</taxon>
        <taxon>Actinomycetota</taxon>
        <taxon>Actinomycetes</taxon>
        <taxon>Micrococcales</taxon>
        <taxon>Microbacteriaceae</taxon>
        <taxon>Humibacter</taxon>
    </lineage>
</organism>
<gene>
    <name evidence="2" type="ORF">FPZ11_04010</name>
</gene>
<dbReference type="GO" id="GO:0016740">
    <property type="term" value="F:transferase activity"/>
    <property type="evidence" value="ECO:0007669"/>
    <property type="project" value="UniProtKB-KW"/>
</dbReference>
<dbReference type="InterPro" id="IPR036568">
    <property type="entry name" value="GGCT-like_sf"/>
</dbReference>
<dbReference type="AlphaFoldDB" id="A0A5B8M2V0"/>
<dbReference type="EMBL" id="CP042305">
    <property type="protein sequence ID" value="QDZ14052.1"/>
    <property type="molecule type" value="Genomic_DNA"/>
</dbReference>